<protein>
    <submittedName>
        <fullName evidence="1">Uncharacterized protein</fullName>
    </submittedName>
</protein>
<sequence>MAMETAGPAVTAVTGDVDADFDAVQQVRWDEVALVVALVVATALHLLKLRCDTPAHLWAAGARRNDDAGLACRGWTTTQRHSSDLCRPTAGTIHAFAALLANACSKRPFAKIIGPCASHLAGVW</sequence>
<reference evidence="1 2" key="1">
    <citation type="journal article" date="2008" name="Nature">
        <title>The genome of the choanoflagellate Monosiga brevicollis and the origin of metazoans.</title>
        <authorList>
            <consortium name="JGI Sequencing"/>
            <person name="King N."/>
            <person name="Westbrook M.J."/>
            <person name="Young S.L."/>
            <person name="Kuo A."/>
            <person name="Abedin M."/>
            <person name="Chapman J."/>
            <person name="Fairclough S."/>
            <person name="Hellsten U."/>
            <person name="Isogai Y."/>
            <person name="Letunic I."/>
            <person name="Marr M."/>
            <person name="Pincus D."/>
            <person name="Putnam N."/>
            <person name="Rokas A."/>
            <person name="Wright K.J."/>
            <person name="Zuzow R."/>
            <person name="Dirks W."/>
            <person name="Good M."/>
            <person name="Goodstein D."/>
            <person name="Lemons D."/>
            <person name="Li W."/>
            <person name="Lyons J.B."/>
            <person name="Morris A."/>
            <person name="Nichols S."/>
            <person name="Richter D.J."/>
            <person name="Salamov A."/>
            <person name="Bork P."/>
            <person name="Lim W.A."/>
            <person name="Manning G."/>
            <person name="Miller W.T."/>
            <person name="McGinnis W."/>
            <person name="Shapiro H."/>
            <person name="Tjian R."/>
            <person name="Grigoriev I.V."/>
            <person name="Rokhsar D."/>
        </authorList>
    </citation>
    <scope>NUCLEOTIDE SEQUENCE [LARGE SCALE GENOMIC DNA]</scope>
    <source>
        <strain evidence="2">MX1 / ATCC 50154</strain>
    </source>
</reference>
<name>A9V2W7_MONBE</name>
<dbReference type="AlphaFoldDB" id="A9V2W7"/>
<evidence type="ECO:0000313" key="1">
    <source>
        <dbReference type="EMBL" id="EDQ88085.1"/>
    </source>
</evidence>
<accession>A9V2W7</accession>
<keyword evidence="2" id="KW-1185">Reference proteome</keyword>
<organism evidence="1 2">
    <name type="scientific">Monosiga brevicollis</name>
    <name type="common">Choanoflagellate</name>
    <dbReference type="NCBI Taxonomy" id="81824"/>
    <lineage>
        <taxon>Eukaryota</taxon>
        <taxon>Choanoflagellata</taxon>
        <taxon>Craspedida</taxon>
        <taxon>Salpingoecidae</taxon>
        <taxon>Monosiga</taxon>
    </lineage>
</organism>
<dbReference type="RefSeq" id="XP_001747161.1">
    <property type="nucleotide sequence ID" value="XM_001747109.1"/>
</dbReference>
<evidence type="ECO:0000313" key="2">
    <source>
        <dbReference type="Proteomes" id="UP000001357"/>
    </source>
</evidence>
<proteinExistence type="predicted"/>
<dbReference type="KEGG" id="mbr:MONBRDRAFT_9359"/>
<dbReference type="Proteomes" id="UP000001357">
    <property type="component" value="Unassembled WGS sequence"/>
</dbReference>
<dbReference type="GeneID" id="5892340"/>
<dbReference type="InParanoid" id="A9V2W7"/>
<gene>
    <name evidence="1" type="ORF">MONBRDRAFT_9359</name>
</gene>
<dbReference type="EMBL" id="CH991556">
    <property type="protein sequence ID" value="EDQ88085.1"/>
    <property type="molecule type" value="Genomic_DNA"/>
</dbReference>